<sequence length="385" mass="44731">MKFLFIVQGEGRGHLTQALTLEEHLLREGHEVVEVLVGKSRNRELPTFFRQKLKAPLSRFESPNFLPTPANRKNNLTGSILYNIVRLPAFSRSILFIRQRIKTSGADIVVNFYELLTGLTYLFCRPETRQICIGHQYLFLHKDFRFPRVNRTQLGLLKMFTRLTAIGSDRMLALSFSRMADDKKQHIYVVPPLLRKEVLQQTVSEGRYIHGYMVNSGFSSQVMAWHKAYPHIPLRFFWDRKNETEVCHIDDTLSFYPLDDHAFLKQMSGCRAYASTAGFESICEAIYMGKPVLMVPAHIEQECNAYDAMCAGAGIISTSFSLDRLLEFSSTFHPNRTFIFWAHNVNLLIEHLIREPEPTPQSLYTEKILQLFRRYKPVFYKYLNT</sequence>
<evidence type="ECO:0008006" key="2">
    <source>
        <dbReference type="Google" id="ProtNLM"/>
    </source>
</evidence>
<dbReference type="SUPFAM" id="SSF53756">
    <property type="entry name" value="UDP-Glycosyltransferase/glycogen phosphorylase"/>
    <property type="match status" value="1"/>
</dbReference>
<reference evidence="1" key="1">
    <citation type="submission" date="2019-11" db="EMBL/GenBank/DDBJ databases">
        <authorList>
            <person name="Feng L."/>
        </authorList>
    </citation>
    <scope>NUCLEOTIDE SEQUENCE</scope>
    <source>
        <strain evidence="1">PclaraLFYP37</strain>
    </source>
</reference>
<protein>
    <recommendedName>
        <fullName evidence="2">Glycosyltransferase</fullName>
    </recommendedName>
</protein>
<evidence type="ECO:0000313" key="1">
    <source>
        <dbReference type="EMBL" id="VYU63027.1"/>
    </source>
</evidence>
<dbReference type="Pfam" id="PF13528">
    <property type="entry name" value="Glyco_trans_1_3"/>
    <property type="match status" value="1"/>
</dbReference>
<dbReference type="GO" id="GO:0016757">
    <property type="term" value="F:glycosyltransferase activity"/>
    <property type="evidence" value="ECO:0007669"/>
    <property type="project" value="TreeGrafter"/>
</dbReference>
<dbReference type="PANTHER" id="PTHR21015:SF22">
    <property type="entry name" value="GLYCOSYLTRANSFERASE"/>
    <property type="match status" value="1"/>
</dbReference>
<dbReference type="PANTHER" id="PTHR21015">
    <property type="entry name" value="UDP-N-ACETYLGLUCOSAMINE--N-ACETYLMURAMYL-(PENTAPEPTIDE) PYROPHOSPHORYL-UNDECAPRENOL N-ACETYLGLUCOSAMINE TRANSFERASE 1"/>
    <property type="match status" value="1"/>
</dbReference>
<accession>A0A6N3GE90</accession>
<gene>
    <name evidence="1" type="ORF">PCLFYP37_03390</name>
</gene>
<dbReference type="AlphaFoldDB" id="A0A6N3GE90"/>
<organism evidence="1">
    <name type="scientific">Paraprevotella clara</name>
    <dbReference type="NCBI Taxonomy" id="454154"/>
    <lineage>
        <taxon>Bacteria</taxon>
        <taxon>Pseudomonadati</taxon>
        <taxon>Bacteroidota</taxon>
        <taxon>Bacteroidia</taxon>
        <taxon>Bacteroidales</taxon>
        <taxon>Prevotellaceae</taxon>
        <taxon>Paraprevotella</taxon>
    </lineage>
</organism>
<dbReference type="EMBL" id="CACRUT010000029">
    <property type="protein sequence ID" value="VYU63027.1"/>
    <property type="molecule type" value="Genomic_DNA"/>
</dbReference>
<dbReference type="Gene3D" id="3.40.50.2000">
    <property type="entry name" value="Glycogen Phosphorylase B"/>
    <property type="match status" value="1"/>
</dbReference>
<proteinExistence type="predicted"/>
<name>A0A6N3GE90_9BACT</name>
<dbReference type="RefSeq" id="WP_412442534.1">
    <property type="nucleotide sequence ID" value="NZ_CACRUT010000029.1"/>
</dbReference>